<evidence type="ECO:0000313" key="3">
    <source>
        <dbReference type="Proteomes" id="UP000807371"/>
    </source>
</evidence>
<dbReference type="PANTHER" id="PTHR42685:SF22">
    <property type="entry name" value="CONDITIONED MEDIUM FACTOR RECEPTOR 1"/>
    <property type="match status" value="1"/>
</dbReference>
<comment type="caution">
    <text evidence="2">The sequence shown here is derived from an EMBL/GenBank/DDBJ whole genome shotgun (WGS) entry which is preliminary data.</text>
</comment>
<gene>
    <name evidence="2" type="ORF">IHE55_00470</name>
</gene>
<dbReference type="RefSeq" id="WP_197987185.1">
    <property type="nucleotide sequence ID" value="NZ_JACYXC010000001.1"/>
</dbReference>
<evidence type="ECO:0000313" key="2">
    <source>
        <dbReference type="EMBL" id="MBH5333354.1"/>
    </source>
</evidence>
<name>A0ABS0NDT1_9ACTN</name>
<dbReference type="NCBIfam" id="TIGR02032">
    <property type="entry name" value="GG-red-SF"/>
    <property type="match status" value="1"/>
</dbReference>
<keyword evidence="3" id="KW-1185">Reference proteome</keyword>
<accession>A0ABS0NDT1</accession>
<sequence>MDPSPHHGDSADIIVVGAGPAGCSAAYHLARAGHDVLLLEKATFPRDKICGDGLTPRAVRELLDMGIDLDGDGWVRTRGLRVHGSGTTVELPWPDVASYPDHGLVRPREDLDQLLARNAVAAGARLLEGTRVTAPLVDPATGHVRGVVAHRDGATYTYRAPLLVAADGAAGRLAVALGLHQRTDRPMGVAVRRYYRAPHRNRDHLEAWLDLETRDGRGRPVMPFGYGWIFPVGDGVFNVGVGTFHLGRRPEVDHRRIFREWTARLPAAWHFDEDHATGPLRGAPLPAGLNRRPQYTRGLLLTGDAGGMINPLSGEGIDYAMESGRLTAETVTRALAQPTARARDEALLRYPVTIREAYGRYFTVGRLVVQALNHPRVMKLVATHSLQRPVLRRFMFKLWVNLTDPHSPDALDRVVTALQRAAPAA</sequence>
<feature type="domain" description="FAD-binding" evidence="1">
    <location>
        <begin position="11"/>
        <end position="350"/>
    </location>
</feature>
<dbReference type="InterPro" id="IPR011777">
    <property type="entry name" value="Geranylgeranyl_Rdtase_fam"/>
</dbReference>
<dbReference type="InterPro" id="IPR002938">
    <property type="entry name" value="FAD-bd"/>
</dbReference>
<dbReference type="Pfam" id="PF01494">
    <property type="entry name" value="FAD_binding_3"/>
    <property type="match status" value="1"/>
</dbReference>
<reference evidence="2 3" key="1">
    <citation type="submission" date="2020-09" db="EMBL/GenBank/DDBJ databases">
        <title>Biosynthesis of the nuclear factor of activated T cells inhibitor NFAT-133 and its congeners in Streptomyces pactum.</title>
        <authorList>
            <person name="Zhou W."/>
            <person name="Posri P."/>
            <person name="Abugrain M.E."/>
            <person name="Weisberg A.J."/>
            <person name="Chang J.H."/>
            <person name="Mahmud T."/>
        </authorList>
    </citation>
    <scope>NUCLEOTIDE SEQUENCE [LARGE SCALE GENOMIC DNA]</scope>
    <source>
        <strain evidence="2 3">ATCC 27456</strain>
    </source>
</reference>
<dbReference type="Gene3D" id="3.50.50.60">
    <property type="entry name" value="FAD/NAD(P)-binding domain"/>
    <property type="match status" value="1"/>
</dbReference>
<protein>
    <submittedName>
        <fullName evidence="2">Geranylgeranyl reductase family protein</fullName>
    </submittedName>
</protein>
<evidence type="ECO:0000259" key="1">
    <source>
        <dbReference type="Pfam" id="PF01494"/>
    </source>
</evidence>
<dbReference type="PRINTS" id="PR00420">
    <property type="entry name" value="RNGMNOXGNASE"/>
</dbReference>
<proteinExistence type="predicted"/>
<organism evidence="2 3">
    <name type="scientific">Streptomyces pactum</name>
    <dbReference type="NCBI Taxonomy" id="68249"/>
    <lineage>
        <taxon>Bacteria</taxon>
        <taxon>Bacillati</taxon>
        <taxon>Actinomycetota</taxon>
        <taxon>Actinomycetes</taxon>
        <taxon>Kitasatosporales</taxon>
        <taxon>Streptomycetaceae</taxon>
        <taxon>Streptomyces</taxon>
    </lineage>
</organism>
<dbReference type="PANTHER" id="PTHR42685">
    <property type="entry name" value="GERANYLGERANYL DIPHOSPHATE REDUCTASE"/>
    <property type="match status" value="1"/>
</dbReference>
<dbReference type="Proteomes" id="UP000807371">
    <property type="component" value="Unassembled WGS sequence"/>
</dbReference>
<dbReference type="EMBL" id="JACYXC010000001">
    <property type="protein sequence ID" value="MBH5333354.1"/>
    <property type="molecule type" value="Genomic_DNA"/>
</dbReference>
<dbReference type="InterPro" id="IPR036188">
    <property type="entry name" value="FAD/NAD-bd_sf"/>
</dbReference>
<dbReference type="InterPro" id="IPR050407">
    <property type="entry name" value="Geranylgeranyl_reductase"/>
</dbReference>
<dbReference type="SUPFAM" id="SSF51905">
    <property type="entry name" value="FAD/NAD(P)-binding domain"/>
    <property type="match status" value="1"/>
</dbReference>